<keyword evidence="1" id="KW-0732">Signal</keyword>
<dbReference type="SUPFAM" id="SSF49785">
    <property type="entry name" value="Galactose-binding domain-like"/>
    <property type="match status" value="1"/>
</dbReference>
<protein>
    <recommendedName>
        <fullName evidence="4">Carbohydrate binding domain-containing protein</fullName>
    </recommendedName>
</protein>
<name>A0ABT5HH33_9CAUL</name>
<gene>
    <name evidence="2" type="ORF">PQU98_04850</name>
</gene>
<accession>A0ABT5HH33</accession>
<dbReference type="Proteomes" id="UP001218579">
    <property type="component" value="Unassembled WGS sequence"/>
</dbReference>
<proteinExistence type="predicted"/>
<dbReference type="InterPro" id="IPR008979">
    <property type="entry name" value="Galactose-bd-like_sf"/>
</dbReference>
<dbReference type="Gene3D" id="2.60.120.260">
    <property type="entry name" value="Galactose-binding domain-like"/>
    <property type="match status" value="1"/>
</dbReference>
<organism evidence="2 3">
    <name type="scientific">Asticcacaulis machinosus</name>
    <dbReference type="NCBI Taxonomy" id="2984211"/>
    <lineage>
        <taxon>Bacteria</taxon>
        <taxon>Pseudomonadati</taxon>
        <taxon>Pseudomonadota</taxon>
        <taxon>Alphaproteobacteria</taxon>
        <taxon>Caulobacterales</taxon>
        <taxon>Caulobacteraceae</taxon>
        <taxon>Asticcacaulis</taxon>
    </lineage>
</organism>
<keyword evidence="3" id="KW-1185">Reference proteome</keyword>
<reference evidence="2 3" key="1">
    <citation type="submission" date="2023-01" db="EMBL/GenBank/DDBJ databases">
        <title>Novel species of the genus Asticcacaulis isolated from rivers.</title>
        <authorList>
            <person name="Lu H."/>
        </authorList>
    </citation>
    <scope>NUCLEOTIDE SEQUENCE [LARGE SCALE GENOMIC DNA]</scope>
    <source>
        <strain evidence="2 3">LKC15W</strain>
    </source>
</reference>
<evidence type="ECO:0000313" key="2">
    <source>
        <dbReference type="EMBL" id="MDC7675445.1"/>
    </source>
</evidence>
<dbReference type="RefSeq" id="WP_272743755.1">
    <property type="nucleotide sequence ID" value="NZ_JAQQKV010000001.1"/>
</dbReference>
<sequence>MKTFSILAALTLGLSAGVYVSAPAPAHAQEDDILKKAINNPNVASYQIFGSVQTNAPIKDETVQGGDARRVIISKAGANPWDAAAQMPITGKITKGDEIVTAIWLKATATENGAAGTVTLRLQQSGAPYTGLVQKTITLKPTWELYTVTATSADTYPKGTANFAVQLAHAPQTIDIGPAFVLNMGPKKPAG</sequence>
<evidence type="ECO:0000313" key="3">
    <source>
        <dbReference type="Proteomes" id="UP001218579"/>
    </source>
</evidence>
<evidence type="ECO:0008006" key="4">
    <source>
        <dbReference type="Google" id="ProtNLM"/>
    </source>
</evidence>
<comment type="caution">
    <text evidence="2">The sequence shown here is derived from an EMBL/GenBank/DDBJ whole genome shotgun (WGS) entry which is preliminary data.</text>
</comment>
<feature type="signal peptide" evidence="1">
    <location>
        <begin position="1"/>
        <end position="28"/>
    </location>
</feature>
<evidence type="ECO:0000256" key="1">
    <source>
        <dbReference type="SAM" id="SignalP"/>
    </source>
</evidence>
<feature type="chain" id="PRO_5045288997" description="Carbohydrate binding domain-containing protein" evidence="1">
    <location>
        <begin position="29"/>
        <end position="191"/>
    </location>
</feature>
<dbReference type="EMBL" id="JAQQKV010000001">
    <property type="protein sequence ID" value="MDC7675445.1"/>
    <property type="molecule type" value="Genomic_DNA"/>
</dbReference>